<feature type="compositionally biased region" description="Polar residues" evidence="1">
    <location>
        <begin position="163"/>
        <end position="172"/>
    </location>
</feature>
<proteinExistence type="predicted"/>
<comment type="caution">
    <text evidence="2">The sequence shown here is derived from an EMBL/GenBank/DDBJ whole genome shotgun (WGS) entry which is preliminary data.</text>
</comment>
<evidence type="ECO:0000313" key="2">
    <source>
        <dbReference type="EMBL" id="GER38810.1"/>
    </source>
</evidence>
<keyword evidence="3" id="KW-1185">Reference proteome</keyword>
<dbReference type="EMBL" id="BKCP01005517">
    <property type="protein sequence ID" value="GER38810.1"/>
    <property type="molecule type" value="Genomic_DNA"/>
</dbReference>
<protein>
    <submittedName>
        <fullName evidence="2">BRCT domain-containing DNA repair protein</fullName>
    </submittedName>
</protein>
<gene>
    <name evidence="2" type="ORF">STAS_15357</name>
</gene>
<dbReference type="AlphaFoldDB" id="A0A5A7Q135"/>
<dbReference type="Proteomes" id="UP000325081">
    <property type="component" value="Unassembled WGS sequence"/>
</dbReference>
<feature type="compositionally biased region" description="Basic and acidic residues" evidence="1">
    <location>
        <begin position="44"/>
        <end position="56"/>
    </location>
</feature>
<feature type="region of interest" description="Disordered" evidence="1">
    <location>
        <begin position="148"/>
        <end position="180"/>
    </location>
</feature>
<evidence type="ECO:0000313" key="3">
    <source>
        <dbReference type="Proteomes" id="UP000325081"/>
    </source>
</evidence>
<sequence length="209" mass="23915">MAYVAARQGWGRGMFWVVRRWSFVRRNRGNTLLLYRSPNSGKKKALEVKPGEDHSSGSKRPGLFLEHHKEGTQSSKEIPSEPQQEKNEGTLITHSQALVLMEFTNSEDVNQATEVMEEMVPDNQQATLLEEQQLMEVPVSEFTIPKPKRRGWKRKEGKEMQKTRNPSLSISASKRKSPAIEEDLADKRGCKKLFQMLGDYRLLALQCSK</sequence>
<name>A0A5A7Q135_STRAF</name>
<feature type="region of interest" description="Disordered" evidence="1">
    <location>
        <begin position="40"/>
        <end position="89"/>
    </location>
</feature>
<reference evidence="3" key="1">
    <citation type="journal article" date="2019" name="Curr. Biol.">
        <title>Genome Sequence of Striga asiatica Provides Insight into the Evolution of Plant Parasitism.</title>
        <authorList>
            <person name="Yoshida S."/>
            <person name="Kim S."/>
            <person name="Wafula E.K."/>
            <person name="Tanskanen J."/>
            <person name="Kim Y.M."/>
            <person name="Honaas L."/>
            <person name="Yang Z."/>
            <person name="Spallek T."/>
            <person name="Conn C.E."/>
            <person name="Ichihashi Y."/>
            <person name="Cheong K."/>
            <person name="Cui S."/>
            <person name="Der J.P."/>
            <person name="Gundlach H."/>
            <person name="Jiao Y."/>
            <person name="Hori C."/>
            <person name="Ishida J.K."/>
            <person name="Kasahara H."/>
            <person name="Kiba T."/>
            <person name="Kim M.S."/>
            <person name="Koo N."/>
            <person name="Laohavisit A."/>
            <person name="Lee Y.H."/>
            <person name="Lumba S."/>
            <person name="McCourt P."/>
            <person name="Mortimer J.C."/>
            <person name="Mutuku J.M."/>
            <person name="Nomura T."/>
            <person name="Sasaki-Sekimoto Y."/>
            <person name="Seto Y."/>
            <person name="Wang Y."/>
            <person name="Wakatake T."/>
            <person name="Sakakibara H."/>
            <person name="Demura T."/>
            <person name="Yamaguchi S."/>
            <person name="Yoneyama K."/>
            <person name="Manabe R.I."/>
            <person name="Nelson D.C."/>
            <person name="Schulman A.H."/>
            <person name="Timko M.P."/>
            <person name="dePamphilis C.W."/>
            <person name="Choi D."/>
            <person name="Shirasu K."/>
        </authorList>
    </citation>
    <scope>NUCLEOTIDE SEQUENCE [LARGE SCALE GENOMIC DNA]</scope>
    <source>
        <strain evidence="3">cv. UVA1</strain>
    </source>
</reference>
<accession>A0A5A7Q135</accession>
<organism evidence="2 3">
    <name type="scientific">Striga asiatica</name>
    <name type="common">Asiatic witchweed</name>
    <name type="synonym">Buchnera asiatica</name>
    <dbReference type="NCBI Taxonomy" id="4170"/>
    <lineage>
        <taxon>Eukaryota</taxon>
        <taxon>Viridiplantae</taxon>
        <taxon>Streptophyta</taxon>
        <taxon>Embryophyta</taxon>
        <taxon>Tracheophyta</taxon>
        <taxon>Spermatophyta</taxon>
        <taxon>Magnoliopsida</taxon>
        <taxon>eudicotyledons</taxon>
        <taxon>Gunneridae</taxon>
        <taxon>Pentapetalae</taxon>
        <taxon>asterids</taxon>
        <taxon>lamiids</taxon>
        <taxon>Lamiales</taxon>
        <taxon>Orobanchaceae</taxon>
        <taxon>Buchnereae</taxon>
        <taxon>Striga</taxon>
    </lineage>
</organism>
<evidence type="ECO:0000256" key="1">
    <source>
        <dbReference type="SAM" id="MobiDB-lite"/>
    </source>
</evidence>